<keyword evidence="4 6" id="KW-1133">Transmembrane helix</keyword>
<gene>
    <name evidence="8" type="ORF">IDH44_21530</name>
</gene>
<evidence type="ECO:0000256" key="3">
    <source>
        <dbReference type="ARBA" id="ARBA00022692"/>
    </source>
</evidence>
<keyword evidence="5 6" id="KW-0472">Membrane</keyword>
<name>A0A927BVU0_9BACL</name>
<evidence type="ECO:0000256" key="1">
    <source>
        <dbReference type="ARBA" id="ARBA00004651"/>
    </source>
</evidence>
<evidence type="ECO:0000256" key="5">
    <source>
        <dbReference type="ARBA" id="ARBA00023136"/>
    </source>
</evidence>
<comment type="subcellular location">
    <subcellularLocation>
        <location evidence="1">Cell membrane</location>
        <topology evidence="1">Multi-pass membrane protein</topology>
    </subcellularLocation>
</comment>
<evidence type="ECO:0000256" key="4">
    <source>
        <dbReference type="ARBA" id="ARBA00022989"/>
    </source>
</evidence>
<accession>A0A927BVU0</accession>
<evidence type="ECO:0000313" key="8">
    <source>
        <dbReference type="EMBL" id="MBD2847783.1"/>
    </source>
</evidence>
<dbReference type="Pfam" id="PF00482">
    <property type="entry name" value="T2SSF"/>
    <property type="match status" value="1"/>
</dbReference>
<dbReference type="GO" id="GO:0005886">
    <property type="term" value="C:plasma membrane"/>
    <property type="evidence" value="ECO:0007669"/>
    <property type="project" value="UniProtKB-SubCell"/>
</dbReference>
<organism evidence="8 9">
    <name type="scientific">Paenibacillus sabuli</name>
    <dbReference type="NCBI Taxonomy" id="2772509"/>
    <lineage>
        <taxon>Bacteria</taxon>
        <taxon>Bacillati</taxon>
        <taxon>Bacillota</taxon>
        <taxon>Bacilli</taxon>
        <taxon>Bacillales</taxon>
        <taxon>Paenibacillaceae</taxon>
        <taxon>Paenibacillus</taxon>
    </lineage>
</organism>
<keyword evidence="3 6" id="KW-0812">Transmembrane</keyword>
<dbReference type="AlphaFoldDB" id="A0A927BVU0"/>
<proteinExistence type="predicted"/>
<dbReference type="EMBL" id="JACXIZ010000045">
    <property type="protein sequence ID" value="MBD2847783.1"/>
    <property type="molecule type" value="Genomic_DNA"/>
</dbReference>
<dbReference type="PANTHER" id="PTHR35007:SF2">
    <property type="entry name" value="PILUS ASSEMBLE PROTEIN"/>
    <property type="match status" value="1"/>
</dbReference>
<evidence type="ECO:0000256" key="2">
    <source>
        <dbReference type="ARBA" id="ARBA00022475"/>
    </source>
</evidence>
<feature type="transmembrane region" description="Helical" evidence="6">
    <location>
        <begin position="251"/>
        <end position="268"/>
    </location>
</feature>
<feature type="transmembrane region" description="Helical" evidence="6">
    <location>
        <begin position="6"/>
        <end position="28"/>
    </location>
</feature>
<evidence type="ECO:0000313" key="9">
    <source>
        <dbReference type="Proteomes" id="UP000621560"/>
    </source>
</evidence>
<feature type="transmembrane region" description="Helical" evidence="6">
    <location>
        <begin position="288"/>
        <end position="306"/>
    </location>
</feature>
<feature type="domain" description="Type II secretion system protein GspF" evidence="7">
    <location>
        <begin position="147"/>
        <end position="252"/>
    </location>
</feature>
<dbReference type="InterPro" id="IPR018076">
    <property type="entry name" value="T2SS_GspF_dom"/>
</dbReference>
<feature type="transmembrane region" description="Helical" evidence="6">
    <location>
        <begin position="80"/>
        <end position="99"/>
    </location>
</feature>
<protein>
    <submittedName>
        <fullName evidence="8">Type II secretion system F family protein</fullName>
    </submittedName>
</protein>
<evidence type="ECO:0000256" key="6">
    <source>
        <dbReference type="SAM" id="Phobius"/>
    </source>
</evidence>
<reference evidence="8" key="1">
    <citation type="submission" date="2020-09" db="EMBL/GenBank/DDBJ databases">
        <title>A novel bacterium of genus Paenibacillus, isolated from South China Sea.</title>
        <authorList>
            <person name="Huang H."/>
            <person name="Mo K."/>
            <person name="Hu Y."/>
        </authorList>
    </citation>
    <scope>NUCLEOTIDE SEQUENCE</scope>
    <source>
        <strain evidence="8">IB182496</strain>
    </source>
</reference>
<dbReference type="PANTHER" id="PTHR35007">
    <property type="entry name" value="INTEGRAL MEMBRANE PROTEIN-RELATED"/>
    <property type="match status" value="1"/>
</dbReference>
<feature type="transmembrane region" description="Helical" evidence="6">
    <location>
        <begin position="105"/>
        <end position="124"/>
    </location>
</feature>
<dbReference type="Proteomes" id="UP000621560">
    <property type="component" value="Unassembled WGS sequence"/>
</dbReference>
<sequence>MPQGWVLLTVVSLFVFAFVAIERALAMLTERSRKHERLAYRADARLVNRLSRYLSRYGGVQRHLSELLESLQWPLQAGGFALLTLLLALGGLSGGVLLFQSFKGAALLMLLLAGLPYMLLRMALTQRQLKTRLEFLPAVELFYQSYLVTGGKQVRSALRRTIEERRLPGALQGVFEQLYRNLSVRSDDEATLRIFSASTGHVWGDYFVQIMRVALAEGAPVADNLKDLITDMRKARRANQQERNKLLEIRIANFSPLLFLALFIGINFRYNPEQAYFYYVLDPKGRDMLLNAAAMIFASFVMGLYLSRKKM</sequence>
<evidence type="ECO:0000259" key="7">
    <source>
        <dbReference type="Pfam" id="PF00482"/>
    </source>
</evidence>
<keyword evidence="9" id="KW-1185">Reference proteome</keyword>
<keyword evidence="2" id="KW-1003">Cell membrane</keyword>
<comment type="caution">
    <text evidence="8">The sequence shown here is derived from an EMBL/GenBank/DDBJ whole genome shotgun (WGS) entry which is preliminary data.</text>
</comment>